<organism evidence="3">
    <name type="scientific">Soboliphyme baturini</name>
    <dbReference type="NCBI Taxonomy" id="241478"/>
    <lineage>
        <taxon>Eukaryota</taxon>
        <taxon>Metazoa</taxon>
        <taxon>Ecdysozoa</taxon>
        <taxon>Nematoda</taxon>
        <taxon>Enoplea</taxon>
        <taxon>Dorylaimia</taxon>
        <taxon>Dioctophymatida</taxon>
        <taxon>Dioctophymatoidea</taxon>
        <taxon>Soboliphymatidae</taxon>
        <taxon>Soboliphyme</taxon>
    </lineage>
</organism>
<dbReference type="EMBL" id="UZAM01013190">
    <property type="protein sequence ID" value="VDP26191.1"/>
    <property type="molecule type" value="Genomic_DNA"/>
</dbReference>
<evidence type="ECO:0000313" key="1">
    <source>
        <dbReference type="EMBL" id="VDP26191.1"/>
    </source>
</evidence>
<dbReference type="OrthoDB" id="410104at2759"/>
<dbReference type="Proteomes" id="UP000270296">
    <property type="component" value="Unassembled WGS sequence"/>
</dbReference>
<reference evidence="1 2" key="2">
    <citation type="submission" date="2018-11" db="EMBL/GenBank/DDBJ databases">
        <authorList>
            <consortium name="Pathogen Informatics"/>
        </authorList>
    </citation>
    <scope>NUCLEOTIDE SEQUENCE [LARGE SCALE GENOMIC DNA]</scope>
</reference>
<keyword evidence="2" id="KW-1185">Reference proteome</keyword>
<dbReference type="WBParaSite" id="SBAD_0001015301-mRNA-1">
    <property type="protein sequence ID" value="SBAD_0001015301-mRNA-1"/>
    <property type="gene ID" value="SBAD_0001015301"/>
</dbReference>
<accession>A0A183J1Q5</accession>
<dbReference type="AlphaFoldDB" id="A0A183J1Q5"/>
<protein>
    <submittedName>
        <fullName evidence="3">Reverse transcriptase domain-containing protein</fullName>
    </submittedName>
</protein>
<gene>
    <name evidence="1" type="ORF">SBAD_LOCUS9803</name>
</gene>
<sequence>MDELGKKIWKKLSTQITEEFDSSNSTKQKKNLQAVERGIRFKQRILSALRDEGGEGTTDCSRANMICTNFYNSLYSSKLGVSQNLPHVNPEVVPEITLDEIQWAIRSIKQGECSSKDALAKRLTDYIKQNRTPNAWKTARTTLLMRKDSEDLKDAKYIPVKNLKSLHPHRSQPHLERPRTFTSQEQTGFGRGFSIIDRMHVVQQLMEKCDECSTPFFFAFVHCKNVFANLIEELNNGLRTDVQLFSEPCRISINRGVRQGNTISAALLAAAMESLFSPHVYPGRQTDPSLDGEISQRGKAAWDIFNRIKESLLDDKLPMQANKQLLDSTVRPTMICGAECCSATKVEEKKLAITRTVIE</sequence>
<reference evidence="3" key="1">
    <citation type="submission" date="2016-06" db="UniProtKB">
        <authorList>
            <consortium name="WormBaseParasite"/>
        </authorList>
    </citation>
    <scope>IDENTIFICATION</scope>
</reference>
<name>A0A183J1Q5_9BILA</name>
<evidence type="ECO:0000313" key="2">
    <source>
        <dbReference type="Proteomes" id="UP000270296"/>
    </source>
</evidence>
<proteinExistence type="predicted"/>
<evidence type="ECO:0000313" key="3">
    <source>
        <dbReference type="WBParaSite" id="SBAD_0001015301-mRNA-1"/>
    </source>
</evidence>